<keyword evidence="4" id="KW-1185">Reference proteome</keyword>
<dbReference type="GO" id="GO:0045505">
    <property type="term" value="F:dynein intermediate chain binding"/>
    <property type="evidence" value="ECO:0007669"/>
    <property type="project" value="InterPro"/>
</dbReference>
<dbReference type="PANTHER" id="PTHR45703:SF12">
    <property type="entry name" value="DYNEIN AXONEMAL HEAVY CHAIN 11"/>
    <property type="match status" value="1"/>
</dbReference>
<feature type="domain" description="ATPase dynein-related AAA" evidence="1">
    <location>
        <begin position="104"/>
        <end position="211"/>
    </location>
</feature>
<reference evidence="3" key="3">
    <citation type="submission" date="2025-09" db="UniProtKB">
        <authorList>
            <consortium name="Ensembl"/>
        </authorList>
    </citation>
    <scope>IDENTIFICATION</scope>
    <source>
        <strain evidence="3">Hd-rR</strain>
    </source>
</reference>
<dbReference type="InterPro" id="IPR027417">
    <property type="entry name" value="P-loop_NTPase"/>
</dbReference>
<evidence type="ECO:0000313" key="3">
    <source>
        <dbReference type="Ensembl" id="ENSORLP00000030896.1"/>
    </source>
</evidence>
<accession>A0A3B3HG44</accession>
<organism evidence="3 4">
    <name type="scientific">Oryzias latipes</name>
    <name type="common">Japanese rice fish</name>
    <name type="synonym">Japanese killifish</name>
    <dbReference type="NCBI Taxonomy" id="8090"/>
    <lineage>
        <taxon>Eukaryota</taxon>
        <taxon>Metazoa</taxon>
        <taxon>Chordata</taxon>
        <taxon>Craniata</taxon>
        <taxon>Vertebrata</taxon>
        <taxon>Euteleostomi</taxon>
        <taxon>Actinopterygii</taxon>
        <taxon>Neopterygii</taxon>
        <taxon>Teleostei</taxon>
        <taxon>Neoteleostei</taxon>
        <taxon>Acanthomorphata</taxon>
        <taxon>Ovalentaria</taxon>
        <taxon>Atherinomorphae</taxon>
        <taxon>Beloniformes</taxon>
        <taxon>Adrianichthyidae</taxon>
        <taxon>Oryziinae</taxon>
        <taxon>Oryzias</taxon>
    </lineage>
</organism>
<dbReference type="GO" id="GO:0030286">
    <property type="term" value="C:dynein complex"/>
    <property type="evidence" value="ECO:0007669"/>
    <property type="project" value="InterPro"/>
</dbReference>
<sequence length="258" mass="29451">LRAIKSVLVVAGSLKREERGRPEEQILMRALRDFNLPKIVTNDVPIFLGLISDLFPQLEVIKRLNILMFIFVCLQVTQLEELLAVRHSVFVVDNVCDIKTSFLKPVWTDINPKAVTTDELFGYLHPATREWKDGLFSSTMRELTSMGHDGPKWIVLDGDIDPMWIESLNTVMDDNKVLTLASNERISLSPSMRLLFEISHLRAATPATVSRAGILYVNPQDIGWSSCMQSWTWYCLKKPSSMWLHRSNTSQTYILSAR</sequence>
<evidence type="ECO:0008006" key="5">
    <source>
        <dbReference type="Google" id="ProtNLM"/>
    </source>
</evidence>
<dbReference type="SUPFAM" id="SSF52540">
    <property type="entry name" value="P-loop containing nucleoside triphosphate hydrolases"/>
    <property type="match status" value="1"/>
</dbReference>
<name>A0A3B3HG44_ORYLA</name>
<reference evidence="3 4" key="1">
    <citation type="journal article" date="2007" name="Nature">
        <title>The medaka draft genome and insights into vertebrate genome evolution.</title>
        <authorList>
            <person name="Kasahara M."/>
            <person name="Naruse K."/>
            <person name="Sasaki S."/>
            <person name="Nakatani Y."/>
            <person name="Qu W."/>
            <person name="Ahsan B."/>
            <person name="Yamada T."/>
            <person name="Nagayasu Y."/>
            <person name="Doi K."/>
            <person name="Kasai Y."/>
            <person name="Jindo T."/>
            <person name="Kobayashi D."/>
            <person name="Shimada A."/>
            <person name="Toyoda A."/>
            <person name="Kuroki Y."/>
            <person name="Fujiyama A."/>
            <person name="Sasaki T."/>
            <person name="Shimizu A."/>
            <person name="Asakawa S."/>
            <person name="Shimizu N."/>
            <person name="Hashimoto S."/>
            <person name="Yang J."/>
            <person name="Lee Y."/>
            <person name="Matsushima K."/>
            <person name="Sugano S."/>
            <person name="Sakaizumi M."/>
            <person name="Narita T."/>
            <person name="Ohishi K."/>
            <person name="Haga S."/>
            <person name="Ohta F."/>
            <person name="Nomoto H."/>
            <person name="Nogata K."/>
            <person name="Morishita T."/>
            <person name="Endo T."/>
            <person name="Shin-I T."/>
            <person name="Takeda H."/>
            <person name="Morishita S."/>
            <person name="Kohara Y."/>
        </authorList>
    </citation>
    <scope>NUCLEOTIDE SEQUENCE [LARGE SCALE GENOMIC DNA]</scope>
    <source>
        <strain evidence="3 4">Hd-rR</strain>
    </source>
</reference>
<dbReference type="InterPro" id="IPR026983">
    <property type="entry name" value="DHC"/>
</dbReference>
<proteinExistence type="predicted"/>
<reference evidence="3" key="2">
    <citation type="submission" date="2025-08" db="UniProtKB">
        <authorList>
            <consortium name="Ensembl"/>
        </authorList>
    </citation>
    <scope>IDENTIFICATION</scope>
    <source>
        <strain evidence="3">Hd-rR</strain>
    </source>
</reference>
<dbReference type="InterPro" id="IPR043157">
    <property type="entry name" value="Dynein_AAA1S"/>
</dbReference>
<dbReference type="Pfam" id="PF07728">
    <property type="entry name" value="AAA_5"/>
    <property type="match status" value="1"/>
</dbReference>
<dbReference type="AlphaFoldDB" id="A0A3B3HG44"/>
<evidence type="ECO:0000259" key="1">
    <source>
        <dbReference type="Pfam" id="PF07728"/>
    </source>
</evidence>
<dbReference type="InterPro" id="IPR035699">
    <property type="entry name" value="AAA_6"/>
</dbReference>
<dbReference type="Gene3D" id="3.40.50.300">
    <property type="entry name" value="P-loop containing nucleotide triphosphate hydrolases"/>
    <property type="match status" value="1"/>
</dbReference>
<dbReference type="GO" id="GO:0007018">
    <property type="term" value="P:microtubule-based movement"/>
    <property type="evidence" value="ECO:0007669"/>
    <property type="project" value="InterPro"/>
</dbReference>
<dbReference type="GO" id="GO:0016887">
    <property type="term" value="F:ATP hydrolysis activity"/>
    <property type="evidence" value="ECO:0007669"/>
    <property type="project" value="InterPro"/>
</dbReference>
<dbReference type="GeneTree" id="ENSGT00940000154076"/>
<dbReference type="GO" id="GO:0051959">
    <property type="term" value="F:dynein light intermediate chain binding"/>
    <property type="evidence" value="ECO:0007669"/>
    <property type="project" value="InterPro"/>
</dbReference>
<dbReference type="Pfam" id="PF12774">
    <property type="entry name" value="AAA_6"/>
    <property type="match status" value="1"/>
</dbReference>
<feature type="domain" description="Dynein heavy chain hydrolytic ATP-binding dynein motor region" evidence="2">
    <location>
        <begin position="1"/>
        <end position="93"/>
    </location>
</feature>
<evidence type="ECO:0000313" key="4">
    <source>
        <dbReference type="Proteomes" id="UP000001038"/>
    </source>
</evidence>
<dbReference type="STRING" id="8090.ENSORLP00000030896"/>
<evidence type="ECO:0000259" key="2">
    <source>
        <dbReference type="Pfam" id="PF12774"/>
    </source>
</evidence>
<dbReference type="Gene3D" id="1.10.8.710">
    <property type="match status" value="1"/>
</dbReference>
<dbReference type="Proteomes" id="UP000001038">
    <property type="component" value="Chromosome 17"/>
</dbReference>
<dbReference type="PANTHER" id="PTHR45703">
    <property type="entry name" value="DYNEIN HEAVY CHAIN"/>
    <property type="match status" value="1"/>
</dbReference>
<dbReference type="InterPro" id="IPR011704">
    <property type="entry name" value="ATPase_dyneun-rel_AAA"/>
</dbReference>
<dbReference type="GO" id="GO:0005524">
    <property type="term" value="F:ATP binding"/>
    <property type="evidence" value="ECO:0007669"/>
    <property type="project" value="InterPro"/>
</dbReference>
<dbReference type="InParanoid" id="A0A3B3HG44"/>
<protein>
    <recommendedName>
        <fullName evidence="5">Dynein heavy chain hydrolytic ATP-binding dynein motor region domain-containing protein</fullName>
    </recommendedName>
</protein>
<dbReference type="Ensembl" id="ENSORLT00000038771.1">
    <property type="protein sequence ID" value="ENSORLP00000030896.1"/>
    <property type="gene ID" value="ENSORLG00000027827.1"/>
</dbReference>